<protein>
    <submittedName>
        <fullName evidence="4">Peptidase M16 domain protein</fullName>
    </submittedName>
</protein>
<dbReference type="InterPro" id="IPR011249">
    <property type="entry name" value="Metalloenz_LuxS/M16"/>
</dbReference>
<dbReference type="AlphaFoldDB" id="H1Y2Y1"/>
<keyword evidence="5" id="KW-1185">Reference proteome</keyword>
<dbReference type="GO" id="GO:0046872">
    <property type="term" value="F:metal ion binding"/>
    <property type="evidence" value="ECO:0007669"/>
    <property type="project" value="InterPro"/>
</dbReference>
<feature type="domain" description="Peptidase M16 C-terminal" evidence="3">
    <location>
        <begin position="187"/>
        <end position="353"/>
    </location>
</feature>
<dbReference type="EMBL" id="CM001403">
    <property type="protein sequence ID" value="EHQ28526.1"/>
    <property type="molecule type" value="Genomic_DNA"/>
</dbReference>
<feature type="chain" id="PRO_5003558746" evidence="1">
    <location>
        <begin position="21"/>
        <end position="434"/>
    </location>
</feature>
<dbReference type="Pfam" id="PF00675">
    <property type="entry name" value="Peptidase_M16"/>
    <property type="match status" value="1"/>
</dbReference>
<dbReference type="Gene3D" id="3.30.830.10">
    <property type="entry name" value="Metalloenzyme, LuxS/M16 peptidase-like"/>
    <property type="match status" value="2"/>
</dbReference>
<feature type="signal peptide" evidence="1">
    <location>
        <begin position="1"/>
        <end position="20"/>
    </location>
</feature>
<dbReference type="PANTHER" id="PTHR11851:SF224">
    <property type="entry name" value="PROCESSING PROTEASE"/>
    <property type="match status" value="1"/>
</dbReference>
<name>H1Y2Y1_9SPHI</name>
<organism evidence="4 5">
    <name type="scientific">Mucilaginibacter paludis DSM 18603</name>
    <dbReference type="NCBI Taxonomy" id="714943"/>
    <lineage>
        <taxon>Bacteria</taxon>
        <taxon>Pseudomonadati</taxon>
        <taxon>Bacteroidota</taxon>
        <taxon>Sphingobacteriia</taxon>
        <taxon>Sphingobacteriales</taxon>
        <taxon>Sphingobacteriaceae</taxon>
        <taxon>Mucilaginibacter</taxon>
    </lineage>
</organism>
<dbReference type="PANTHER" id="PTHR11851">
    <property type="entry name" value="METALLOPROTEASE"/>
    <property type="match status" value="1"/>
</dbReference>
<dbReference type="InterPro" id="IPR007863">
    <property type="entry name" value="Peptidase_M16_C"/>
</dbReference>
<proteinExistence type="predicted"/>
<evidence type="ECO:0000259" key="3">
    <source>
        <dbReference type="Pfam" id="PF05193"/>
    </source>
</evidence>
<keyword evidence="1" id="KW-0732">Signal</keyword>
<accession>H1Y2Y1</accession>
<dbReference type="RefSeq" id="WP_008509382.1">
    <property type="nucleotide sequence ID" value="NZ_CM001403.1"/>
</dbReference>
<dbReference type="InterPro" id="IPR050361">
    <property type="entry name" value="MPP/UQCRC_Complex"/>
</dbReference>
<dbReference type="InterPro" id="IPR011765">
    <property type="entry name" value="Pept_M16_N"/>
</dbReference>
<dbReference type="SUPFAM" id="SSF63411">
    <property type="entry name" value="LuxS/MPP-like metallohydrolase"/>
    <property type="match status" value="2"/>
</dbReference>
<evidence type="ECO:0000313" key="5">
    <source>
        <dbReference type="Proteomes" id="UP000002774"/>
    </source>
</evidence>
<gene>
    <name evidence="4" type="ORF">Mucpa_4436</name>
</gene>
<dbReference type="OrthoDB" id="9811314at2"/>
<evidence type="ECO:0000313" key="4">
    <source>
        <dbReference type="EMBL" id="EHQ28526.1"/>
    </source>
</evidence>
<feature type="domain" description="Peptidase M16 N-terminal" evidence="2">
    <location>
        <begin position="40"/>
        <end position="173"/>
    </location>
</feature>
<evidence type="ECO:0000256" key="1">
    <source>
        <dbReference type="SAM" id="SignalP"/>
    </source>
</evidence>
<dbReference type="STRING" id="714943.Mucpa_4436"/>
<dbReference type="Proteomes" id="UP000002774">
    <property type="component" value="Chromosome"/>
</dbReference>
<sequence length="434" mass="48240">MKATLFTLILITACFTSSFAQYETSAFNVNGIKVIFKPTVKNMVSVRVYFRGGVSNYNAQQAGIEKLTLEAVTKCGTTKHTADQFKDIADYYDIDLSSTAEYDYGAIGMSCISKYFDKGWDLLADAVNNPVFNERELKLVKNKMIADIKQTESSPDKHIEQLTLKNAFEGTAYATDPDGTEETIPALNAEDLKKYYTTLLNKNKMFIVIAGKITKDEIIAKVSAAFGNIPALPYEEAVLKEPLWKDNKLVSEQRNLSTNYINGVLNAPVMTSPDFIPFRLGTSVLGGVLFSEIRTKRNLSYAPGAYSTNLRMPYAVMYVSTTNPAEAVSIMTNQLNRVKKLIVSNRALNEMKSSYITNNYKKLQSSSAITSNLGLAEIMGGWNFFEIAPNMLEQVTAEQIAQVMQKYIVGVRWSYLGDENQAKAATEAFNMAVK</sequence>
<evidence type="ECO:0000259" key="2">
    <source>
        <dbReference type="Pfam" id="PF00675"/>
    </source>
</evidence>
<dbReference type="Pfam" id="PF05193">
    <property type="entry name" value="Peptidase_M16_C"/>
    <property type="match status" value="1"/>
</dbReference>
<dbReference type="eggNOG" id="COG0612">
    <property type="taxonomic scope" value="Bacteria"/>
</dbReference>
<reference evidence="4" key="1">
    <citation type="submission" date="2011-09" db="EMBL/GenBank/DDBJ databases">
        <title>The permanent draft genome of Mucilaginibacter paludis DSM 18603.</title>
        <authorList>
            <consortium name="US DOE Joint Genome Institute (JGI-PGF)"/>
            <person name="Lucas S."/>
            <person name="Han J."/>
            <person name="Lapidus A."/>
            <person name="Bruce D."/>
            <person name="Goodwin L."/>
            <person name="Pitluck S."/>
            <person name="Peters L."/>
            <person name="Kyrpides N."/>
            <person name="Mavromatis K."/>
            <person name="Ivanova N."/>
            <person name="Mikhailova N."/>
            <person name="Held B."/>
            <person name="Detter J.C."/>
            <person name="Tapia R."/>
            <person name="Han C."/>
            <person name="Land M."/>
            <person name="Hauser L."/>
            <person name="Markowitz V."/>
            <person name="Cheng J.-F."/>
            <person name="Hugenholtz P."/>
            <person name="Woyke T."/>
            <person name="Wu D."/>
            <person name="Tindall B."/>
            <person name="Brambilla E."/>
            <person name="Klenk H.-P."/>
            <person name="Eisen J.A."/>
        </authorList>
    </citation>
    <scope>NUCLEOTIDE SEQUENCE [LARGE SCALE GENOMIC DNA]</scope>
    <source>
        <strain evidence="4">DSM 18603</strain>
    </source>
</reference>
<dbReference type="HOGENOM" id="CLU_009902_6_1_10"/>